<keyword evidence="2 5" id="KW-0808">Transferase</keyword>
<evidence type="ECO:0000313" key="6">
    <source>
        <dbReference type="Proteomes" id="UP000515847"/>
    </source>
</evidence>
<dbReference type="PANTHER" id="PTHR43464:SF19">
    <property type="entry name" value="UBIQUINONE BIOSYNTHESIS O-METHYLTRANSFERASE, MITOCHONDRIAL"/>
    <property type="match status" value="1"/>
</dbReference>
<dbReference type="AlphaFoldDB" id="A0A7G6E3L9"/>
<keyword evidence="6" id="KW-1185">Reference proteome</keyword>
<dbReference type="Proteomes" id="UP000515847">
    <property type="component" value="Chromosome"/>
</dbReference>
<gene>
    <name evidence="5" type="ORF">BR63_10370</name>
</gene>
<dbReference type="CDD" id="cd02440">
    <property type="entry name" value="AdoMet_MTases"/>
    <property type="match status" value="1"/>
</dbReference>
<keyword evidence="3" id="KW-0949">S-adenosyl-L-methionine</keyword>
<dbReference type="SUPFAM" id="SSF53335">
    <property type="entry name" value="S-adenosyl-L-methionine-dependent methyltransferases"/>
    <property type="match status" value="1"/>
</dbReference>
<accession>A0A7G6E3L9</accession>
<evidence type="ECO:0000259" key="4">
    <source>
        <dbReference type="Pfam" id="PF13847"/>
    </source>
</evidence>
<keyword evidence="1 5" id="KW-0489">Methyltransferase</keyword>
<dbReference type="Pfam" id="PF13847">
    <property type="entry name" value="Methyltransf_31"/>
    <property type="match status" value="1"/>
</dbReference>
<proteinExistence type="predicted"/>
<name>A0A7G6E3L9_THEFR</name>
<sequence>MDIAYYDSLWRSGPGGQESESFWDGRADHFGTHVYKGTEGKERLLKLLSLLTEKGLLTPESSVLDIGCGPGKYAVEMARRSKEVTALDISAKMLAFAEENKKKEKVENLFFFKLDWGQVSLEELNWEKGFDLVFASMCPAVNSKKALEKMIRASRGYCFMSTFAKREESIRDVLAKELLPGWDQHKQGKGLSCCCNILWLMGYYPEITYWDSQWENRFTLEEAYTYYVSALPLPGGPSERQSKYIKSFLQKREKAGLVTEQVRAKFAYVWWKV</sequence>
<organism evidence="5 6">
    <name type="scientific">Thermanaerosceptrum fracticalcis</name>
    <dbReference type="NCBI Taxonomy" id="1712410"/>
    <lineage>
        <taxon>Bacteria</taxon>
        <taxon>Bacillati</taxon>
        <taxon>Bacillota</taxon>
        <taxon>Clostridia</taxon>
        <taxon>Eubacteriales</taxon>
        <taxon>Peptococcaceae</taxon>
        <taxon>Thermanaerosceptrum</taxon>
    </lineage>
</organism>
<dbReference type="PANTHER" id="PTHR43464">
    <property type="entry name" value="METHYLTRANSFERASE"/>
    <property type="match status" value="1"/>
</dbReference>
<dbReference type="InterPro" id="IPR025714">
    <property type="entry name" value="Methyltranfer_dom"/>
</dbReference>
<dbReference type="InterPro" id="IPR029063">
    <property type="entry name" value="SAM-dependent_MTases_sf"/>
</dbReference>
<dbReference type="Gene3D" id="3.40.50.150">
    <property type="entry name" value="Vaccinia Virus protein VP39"/>
    <property type="match status" value="1"/>
</dbReference>
<dbReference type="KEGG" id="tfr:BR63_10370"/>
<evidence type="ECO:0000256" key="1">
    <source>
        <dbReference type="ARBA" id="ARBA00022603"/>
    </source>
</evidence>
<dbReference type="GO" id="GO:0008168">
    <property type="term" value="F:methyltransferase activity"/>
    <property type="evidence" value="ECO:0007669"/>
    <property type="project" value="UniProtKB-KW"/>
</dbReference>
<evidence type="ECO:0000256" key="2">
    <source>
        <dbReference type="ARBA" id="ARBA00022679"/>
    </source>
</evidence>
<reference evidence="5 6" key="1">
    <citation type="journal article" date="2019" name="Front. Microbiol.">
        <title>Thermoanaerosceptrum fracticalcis gen. nov. sp. nov., a Novel Fumarate-Fermenting Microorganism From a Deep Fractured Carbonate Aquifer of the US Great Basin.</title>
        <authorList>
            <person name="Hamilton-Brehm S.D."/>
            <person name="Stewart L.E."/>
            <person name="Zavarin M."/>
            <person name="Caldwell M."/>
            <person name="Lawson P.A."/>
            <person name="Onstott T.C."/>
            <person name="Grzymski J."/>
            <person name="Neveux I."/>
            <person name="Lollar B.S."/>
            <person name="Russell C.E."/>
            <person name="Moser D.P."/>
        </authorList>
    </citation>
    <scope>NUCLEOTIDE SEQUENCE [LARGE SCALE GENOMIC DNA]</scope>
    <source>
        <strain evidence="5 6">DRI-13</strain>
    </source>
</reference>
<protein>
    <submittedName>
        <fullName evidence="5">Methyltransferase domain-containing protein</fullName>
    </submittedName>
</protein>
<evidence type="ECO:0000256" key="3">
    <source>
        <dbReference type="ARBA" id="ARBA00022691"/>
    </source>
</evidence>
<feature type="domain" description="Methyltransferase" evidence="4">
    <location>
        <begin position="59"/>
        <end position="171"/>
    </location>
</feature>
<dbReference type="EMBL" id="CP045798">
    <property type="protein sequence ID" value="QNB46673.1"/>
    <property type="molecule type" value="Genomic_DNA"/>
</dbReference>
<evidence type="ECO:0000313" key="5">
    <source>
        <dbReference type="EMBL" id="QNB46673.1"/>
    </source>
</evidence>
<dbReference type="OrthoDB" id="9791837at2"/>
<dbReference type="RefSeq" id="WP_034420033.1">
    <property type="nucleotide sequence ID" value="NZ_CP045798.1"/>
</dbReference>
<dbReference type="GO" id="GO:0032259">
    <property type="term" value="P:methylation"/>
    <property type="evidence" value="ECO:0007669"/>
    <property type="project" value="UniProtKB-KW"/>
</dbReference>